<keyword evidence="2" id="KW-1185">Reference proteome</keyword>
<dbReference type="KEGG" id="shun:DWB77_07282"/>
<dbReference type="Proteomes" id="UP000271554">
    <property type="component" value="Chromosome"/>
</dbReference>
<accession>A0A387HMC1</accession>
<reference evidence="1 2" key="1">
    <citation type="submission" date="2018-10" db="EMBL/GenBank/DDBJ databases">
        <title>Relationship between Morphology and Antimicrobial Activity in Streptomyces.</title>
        <authorList>
            <person name="Kang H.J."/>
            <person name="Kim S.B."/>
        </authorList>
    </citation>
    <scope>NUCLEOTIDE SEQUENCE [LARGE SCALE GENOMIC DNA]</scope>
    <source>
        <strain evidence="1 2">BH38</strain>
    </source>
</reference>
<name>A0A387HMC1_9ACTN</name>
<evidence type="ECO:0000313" key="2">
    <source>
        <dbReference type="Proteomes" id="UP000271554"/>
    </source>
</evidence>
<dbReference type="RefSeq" id="WP_162952697.1">
    <property type="nucleotide sequence ID" value="NZ_CP032698.1"/>
</dbReference>
<sequence>MIEQAYVQAGDVTTPTIATLRDRISQAIDDTRGASVLERLNGWLQMPTDSTFFTGMLDSLCGERAKDVGDRLSRDTGGRYDPADLSAASDIAAKWTAIGNILESGRAVTVKGPTGHVGGAMSKFKNKDGTGFHVIVLLATGQEQDGRRFVLGFDPDVSATAESRKAWVPFALGGAGTVAKVSAFSDARCTQVIKAMVLGDQQDGFGPLVRKYYVDTAATFPAIVRG</sequence>
<dbReference type="AlphaFoldDB" id="A0A387HMC1"/>
<dbReference type="EMBL" id="CP032698">
    <property type="protein sequence ID" value="AYG85066.1"/>
    <property type="molecule type" value="Genomic_DNA"/>
</dbReference>
<organism evidence="1 2">
    <name type="scientific">Streptomyces hundungensis</name>
    <dbReference type="NCBI Taxonomy" id="1077946"/>
    <lineage>
        <taxon>Bacteria</taxon>
        <taxon>Bacillati</taxon>
        <taxon>Actinomycetota</taxon>
        <taxon>Actinomycetes</taxon>
        <taxon>Kitasatosporales</taxon>
        <taxon>Streptomycetaceae</taxon>
        <taxon>Streptomyces</taxon>
    </lineage>
</organism>
<proteinExistence type="predicted"/>
<protein>
    <submittedName>
        <fullName evidence="1">Uncharacterized protein</fullName>
    </submittedName>
</protein>
<gene>
    <name evidence="1" type="ORF">DWB77_07282</name>
</gene>
<evidence type="ECO:0000313" key="1">
    <source>
        <dbReference type="EMBL" id="AYG85066.1"/>
    </source>
</evidence>